<reference evidence="1 2" key="1">
    <citation type="journal article" date="2014" name="PLoS Genet.">
        <title>Phylogenetically driven sequencing of extremely halophilic archaea reveals strategies for static and dynamic osmo-response.</title>
        <authorList>
            <person name="Becker E.A."/>
            <person name="Seitzer P.M."/>
            <person name="Tritt A."/>
            <person name="Larsen D."/>
            <person name="Krusor M."/>
            <person name="Yao A.I."/>
            <person name="Wu D."/>
            <person name="Madern D."/>
            <person name="Eisen J.A."/>
            <person name="Darling A.E."/>
            <person name="Facciotti M.T."/>
        </authorList>
    </citation>
    <scope>NUCLEOTIDE SEQUENCE [LARGE SCALE GENOMIC DNA]</scope>
    <source>
        <strain evidence="1 2">ATCC BAA-897</strain>
    </source>
</reference>
<dbReference type="Proteomes" id="UP000011508">
    <property type="component" value="Unassembled WGS sequence"/>
</dbReference>
<gene>
    <name evidence="1" type="ORF">C441_12515</name>
</gene>
<sequence length="124" mass="14216">MELKHIDMQIITHLYAQPGNRNTRQNVAYSLYNDVNDDTINLDNPTTEERDKIPSFSNRLWNRMNDILLEQGLIQKIGPAPKSGLYELTHRGVDVAEIISQRNIDTNHGRLHARADISEAYSSE</sequence>
<evidence type="ECO:0000313" key="1">
    <source>
        <dbReference type="EMBL" id="ELZ91156.1"/>
    </source>
</evidence>
<evidence type="ECO:0000313" key="2">
    <source>
        <dbReference type="Proteomes" id="UP000011508"/>
    </source>
</evidence>
<dbReference type="AlphaFoldDB" id="M0I341"/>
<keyword evidence="2" id="KW-1185">Reference proteome</keyword>
<accession>M0I341</accession>
<dbReference type="EMBL" id="AOLM01000020">
    <property type="protein sequence ID" value="ELZ91156.1"/>
    <property type="molecule type" value="Genomic_DNA"/>
</dbReference>
<protein>
    <submittedName>
        <fullName evidence="1">Uncharacterized protein</fullName>
    </submittedName>
</protein>
<name>M0I341_9EURY</name>
<organism evidence="1 2">
    <name type="scientific">Haloferax sulfurifontis ATCC BAA-897</name>
    <dbReference type="NCBI Taxonomy" id="662480"/>
    <lineage>
        <taxon>Archaea</taxon>
        <taxon>Methanobacteriati</taxon>
        <taxon>Methanobacteriota</taxon>
        <taxon>Stenosarchaea group</taxon>
        <taxon>Halobacteria</taxon>
        <taxon>Halobacteriales</taxon>
        <taxon>Haloferacaceae</taxon>
        <taxon>Haloferax</taxon>
    </lineage>
</organism>
<proteinExistence type="predicted"/>
<comment type="caution">
    <text evidence="1">The sequence shown here is derived from an EMBL/GenBank/DDBJ whole genome shotgun (WGS) entry which is preliminary data.</text>
</comment>
<dbReference type="PATRIC" id="fig|662480.6.peg.2490"/>
<dbReference type="RefSeq" id="WP_007275355.1">
    <property type="nucleotide sequence ID" value="NZ_AOLM01000020.1"/>
</dbReference>